<dbReference type="CDD" id="cd02981">
    <property type="entry name" value="PDI_b_family"/>
    <property type="match status" value="1"/>
</dbReference>
<evidence type="ECO:0000256" key="8">
    <source>
        <dbReference type="ARBA" id="ARBA00023284"/>
    </source>
</evidence>
<dbReference type="GO" id="GO:0006457">
    <property type="term" value="P:protein folding"/>
    <property type="evidence" value="ECO:0007669"/>
    <property type="project" value="TreeGrafter"/>
</dbReference>
<proteinExistence type="inferred from homology"/>
<evidence type="ECO:0000256" key="9">
    <source>
        <dbReference type="ARBA" id="ARBA00039846"/>
    </source>
</evidence>
<reference evidence="13" key="1">
    <citation type="journal article" date="2020" name="Stud. Mycol.">
        <title>101 Dothideomycetes genomes: a test case for predicting lifestyles and emergence of pathogens.</title>
        <authorList>
            <person name="Haridas S."/>
            <person name="Albert R."/>
            <person name="Binder M."/>
            <person name="Bloem J."/>
            <person name="Labutti K."/>
            <person name="Salamov A."/>
            <person name="Andreopoulos B."/>
            <person name="Baker S."/>
            <person name="Barry K."/>
            <person name="Bills G."/>
            <person name="Bluhm B."/>
            <person name="Cannon C."/>
            <person name="Castanera R."/>
            <person name="Culley D."/>
            <person name="Daum C."/>
            <person name="Ezra D."/>
            <person name="Gonzalez J."/>
            <person name="Henrissat B."/>
            <person name="Kuo A."/>
            <person name="Liang C."/>
            <person name="Lipzen A."/>
            <person name="Lutzoni F."/>
            <person name="Magnuson J."/>
            <person name="Mondo S."/>
            <person name="Nolan M."/>
            <person name="Ohm R."/>
            <person name="Pangilinan J."/>
            <person name="Park H.-J."/>
            <person name="Ramirez L."/>
            <person name="Alfaro M."/>
            <person name="Sun H."/>
            <person name="Tritt A."/>
            <person name="Yoshinaga Y."/>
            <person name="Zwiers L.-H."/>
            <person name="Turgeon B."/>
            <person name="Goodwin S."/>
            <person name="Spatafora J."/>
            <person name="Crous P."/>
            <person name="Grigoriev I."/>
        </authorList>
    </citation>
    <scope>NUCLEOTIDE SEQUENCE</scope>
    <source>
        <strain evidence="13">CBS 109.77</strain>
    </source>
</reference>
<dbReference type="Pfam" id="PF13848">
    <property type="entry name" value="Thioredoxin_6"/>
    <property type="match status" value="1"/>
</dbReference>
<keyword evidence="11" id="KW-0732">Signal</keyword>
<keyword evidence="6" id="KW-0256">Endoplasmic reticulum</keyword>
<keyword evidence="14" id="KW-1185">Reference proteome</keyword>
<evidence type="ECO:0000259" key="12">
    <source>
        <dbReference type="Pfam" id="PF00085"/>
    </source>
</evidence>
<dbReference type="Gene3D" id="3.40.30.10">
    <property type="entry name" value="Glutaredoxin"/>
    <property type="match status" value="3"/>
</dbReference>
<dbReference type="Pfam" id="PF00085">
    <property type="entry name" value="Thioredoxin"/>
    <property type="match status" value="1"/>
</dbReference>
<accession>A0A6A6XXS8</accession>
<feature type="chain" id="PRO_5025418522" description="Protein disulfide-isomerase" evidence="11">
    <location>
        <begin position="20"/>
        <end position="381"/>
    </location>
</feature>
<feature type="domain" description="Thioredoxin" evidence="12">
    <location>
        <begin position="57"/>
        <end position="106"/>
    </location>
</feature>
<dbReference type="CDD" id="cd02982">
    <property type="entry name" value="PDI_b'_family"/>
    <property type="match status" value="1"/>
</dbReference>
<organism evidence="13 14">
    <name type="scientific">Melanomma pulvis-pyrius CBS 109.77</name>
    <dbReference type="NCBI Taxonomy" id="1314802"/>
    <lineage>
        <taxon>Eukaryota</taxon>
        <taxon>Fungi</taxon>
        <taxon>Dikarya</taxon>
        <taxon>Ascomycota</taxon>
        <taxon>Pezizomycotina</taxon>
        <taxon>Dothideomycetes</taxon>
        <taxon>Pleosporomycetidae</taxon>
        <taxon>Pleosporales</taxon>
        <taxon>Melanommataceae</taxon>
        <taxon>Melanomma</taxon>
    </lineage>
</organism>
<dbReference type="GO" id="GO:0005788">
    <property type="term" value="C:endoplasmic reticulum lumen"/>
    <property type="evidence" value="ECO:0007669"/>
    <property type="project" value="UniProtKB-SubCell"/>
</dbReference>
<dbReference type="PANTHER" id="PTHR18929:SF132">
    <property type="entry name" value="PROTEIN DISULFIDE-ISOMERASE A3"/>
    <property type="match status" value="1"/>
</dbReference>
<evidence type="ECO:0000256" key="7">
    <source>
        <dbReference type="ARBA" id="ARBA00023235"/>
    </source>
</evidence>
<dbReference type="SUPFAM" id="SSF52833">
    <property type="entry name" value="Thioredoxin-like"/>
    <property type="match status" value="3"/>
</dbReference>
<evidence type="ECO:0000256" key="6">
    <source>
        <dbReference type="ARBA" id="ARBA00022824"/>
    </source>
</evidence>
<dbReference type="GO" id="GO:0003756">
    <property type="term" value="F:protein disulfide isomerase activity"/>
    <property type="evidence" value="ECO:0007669"/>
    <property type="project" value="UniProtKB-EC"/>
</dbReference>
<evidence type="ECO:0000256" key="4">
    <source>
        <dbReference type="ARBA" id="ARBA00006347"/>
    </source>
</evidence>
<dbReference type="AlphaFoldDB" id="A0A6A6XXS8"/>
<comment type="catalytic activity">
    <reaction evidence="1">
        <text>Catalyzes the rearrangement of -S-S- bonds in proteins.</text>
        <dbReference type="EC" id="5.3.4.1"/>
    </reaction>
</comment>
<dbReference type="GO" id="GO:0034976">
    <property type="term" value="P:response to endoplasmic reticulum stress"/>
    <property type="evidence" value="ECO:0007669"/>
    <property type="project" value="TreeGrafter"/>
</dbReference>
<evidence type="ECO:0000256" key="11">
    <source>
        <dbReference type="SAM" id="SignalP"/>
    </source>
</evidence>
<dbReference type="OrthoDB" id="427280at2759"/>
<feature type="signal peptide" evidence="11">
    <location>
        <begin position="1"/>
        <end position="19"/>
    </location>
</feature>
<dbReference type="EC" id="5.3.4.1" evidence="5"/>
<dbReference type="CDD" id="cd02961">
    <property type="entry name" value="PDI_a_family"/>
    <property type="match status" value="1"/>
</dbReference>
<protein>
    <recommendedName>
        <fullName evidence="9">Protein disulfide-isomerase</fullName>
        <ecNumber evidence="5">5.3.4.1</ecNumber>
    </recommendedName>
</protein>
<dbReference type="PANTHER" id="PTHR18929">
    <property type="entry name" value="PROTEIN DISULFIDE ISOMERASE"/>
    <property type="match status" value="1"/>
</dbReference>
<name>A0A6A6XXS8_9PLEO</name>
<comment type="function">
    <text evidence="2">Participates in the folding of proteins containing disulfide bonds, may be involved in glycosylation, prolyl hydroxylation and triglyceride transfer.</text>
</comment>
<evidence type="ECO:0000313" key="14">
    <source>
        <dbReference type="Proteomes" id="UP000799757"/>
    </source>
</evidence>
<dbReference type="Proteomes" id="UP000799757">
    <property type="component" value="Unassembled WGS sequence"/>
</dbReference>
<gene>
    <name evidence="13" type="ORF">K505DRAFT_227211</name>
</gene>
<evidence type="ECO:0000256" key="2">
    <source>
        <dbReference type="ARBA" id="ARBA00002692"/>
    </source>
</evidence>
<evidence type="ECO:0000256" key="5">
    <source>
        <dbReference type="ARBA" id="ARBA00012723"/>
    </source>
</evidence>
<dbReference type="InterPro" id="IPR013766">
    <property type="entry name" value="Thioredoxin_domain"/>
</dbReference>
<feature type="region of interest" description="Disordered" evidence="10">
    <location>
        <begin position="359"/>
        <end position="381"/>
    </location>
</feature>
<evidence type="ECO:0000256" key="3">
    <source>
        <dbReference type="ARBA" id="ARBA00004319"/>
    </source>
</evidence>
<dbReference type="EMBL" id="MU001738">
    <property type="protein sequence ID" value="KAF2801189.1"/>
    <property type="molecule type" value="Genomic_DNA"/>
</dbReference>
<sequence>MYFSTLVCLFASCFVLSAARLIEDISSAGFGALLSEHEILLAAFTSRTFEALSPFHDIFEQAADTVKTPFVIVDCEQELELCREFDVNAYPAIKLFKRKKDADKDGNESENENGEGGEIIRYRGRKMKHAIRSFVTKHEVPVLTHVQPSALADLKKIDDVVIIAYLRPDQEALLEIFRAIAKNHHQNFVFGYSTDMPTADAEGLAMPAIVCYKNSDGDNKVMNGHFKEEDVETFLRTAARDVIGEFNERTMDSFMAPGKLAAYIFAATEEDQIALRRELTPIAKRFEKFVTFGVADAVEYAPMAQNFGLLEDRYPALVVHAPMNDNVFAYRQGRQIQASTVEAMLTTILQAKATSGQVFGDDAPEMVEPKEEDDAKGHDEL</sequence>
<feature type="compositionally biased region" description="Basic and acidic residues" evidence="10">
    <location>
        <begin position="367"/>
        <end position="381"/>
    </location>
</feature>
<evidence type="ECO:0000256" key="10">
    <source>
        <dbReference type="SAM" id="MobiDB-lite"/>
    </source>
</evidence>
<comment type="similarity">
    <text evidence="4">Belongs to the protein disulfide isomerase family.</text>
</comment>
<keyword evidence="8" id="KW-0676">Redox-active center</keyword>
<evidence type="ECO:0000256" key="1">
    <source>
        <dbReference type="ARBA" id="ARBA00001182"/>
    </source>
</evidence>
<evidence type="ECO:0000313" key="13">
    <source>
        <dbReference type="EMBL" id="KAF2801189.1"/>
    </source>
</evidence>
<comment type="subcellular location">
    <subcellularLocation>
        <location evidence="3">Endoplasmic reticulum lumen</location>
    </subcellularLocation>
</comment>
<keyword evidence="7" id="KW-0413">Isomerase</keyword>
<dbReference type="InterPro" id="IPR036249">
    <property type="entry name" value="Thioredoxin-like_sf"/>
</dbReference>